<evidence type="ECO:0000313" key="10">
    <source>
        <dbReference type="Proteomes" id="UP000253153"/>
    </source>
</evidence>
<reference evidence="9 10" key="1">
    <citation type="submission" date="2018-06" db="EMBL/GenBank/DDBJ databases">
        <title>Fusarium incarnatum-equiseti species complex species 28.</title>
        <authorList>
            <person name="Gardiner D.M."/>
        </authorList>
    </citation>
    <scope>NUCLEOTIDE SEQUENCE [LARGE SCALE GENOMIC DNA]</scope>
    <source>
        <strain evidence="9 10">FIESC_28</strain>
    </source>
</reference>
<dbReference type="GO" id="GO:0016020">
    <property type="term" value="C:membrane"/>
    <property type="evidence" value="ECO:0007669"/>
    <property type="project" value="UniProtKB-SubCell"/>
</dbReference>
<dbReference type="GeneID" id="41992230"/>
<dbReference type="PANTHER" id="PTHR33048">
    <property type="entry name" value="PTH11-LIKE INTEGRAL MEMBRANE PROTEIN (AFU_ORTHOLOGUE AFUA_5G11245)"/>
    <property type="match status" value="1"/>
</dbReference>
<evidence type="ECO:0000256" key="4">
    <source>
        <dbReference type="ARBA" id="ARBA00023136"/>
    </source>
</evidence>
<feature type="transmembrane region" description="Helical" evidence="7">
    <location>
        <begin position="70"/>
        <end position="91"/>
    </location>
</feature>
<sequence length="352" mass="39801">MVFSFTTKMPLFESNWPHQIVAAPAPAGADVVLVKMISSTAVMAFEWIILILAYILVAGRIYVKLFLRGFGIYAADYLLIAGLVACQGLLICDTLTYQMNAMDDFALASTSIPVKKIRFATNYFFDTGIYFPKFSILAFYFNLVPVTNSSMRKALYGLTGITAAFALTTFLCDTFWCGADPSINWAEGHQTCTVFTSMTLMRLNWSLNFTTEVLNLVFPIPLLSGLMTSTRKKIGLAVVFGMGIITIIVSVGRFVTMLYVHNDISICTSPFSPRNPASRLTPIRYLGNRRDLYFSNDRRPHRSTPPPSKVHQPRIHEQRRPNWTYKEFYILAWQQQDSKKACCAGWVREFSR</sequence>
<comment type="caution">
    <text evidence="9">The sequence shown here is derived from an EMBL/GenBank/DDBJ whole genome shotgun (WGS) entry which is preliminary data.</text>
</comment>
<dbReference type="Proteomes" id="UP000253153">
    <property type="component" value="Unassembled WGS sequence"/>
</dbReference>
<keyword evidence="10" id="KW-1185">Reference proteome</keyword>
<feature type="transmembrane region" description="Helical" evidence="7">
    <location>
        <begin position="155"/>
        <end position="176"/>
    </location>
</feature>
<feature type="region of interest" description="Disordered" evidence="6">
    <location>
        <begin position="294"/>
        <end position="316"/>
    </location>
</feature>
<gene>
    <name evidence="9" type="ORF">FIESC28_02785</name>
</gene>
<feature type="transmembrane region" description="Helical" evidence="7">
    <location>
        <begin position="236"/>
        <end position="260"/>
    </location>
</feature>
<evidence type="ECO:0000256" key="3">
    <source>
        <dbReference type="ARBA" id="ARBA00022989"/>
    </source>
</evidence>
<protein>
    <recommendedName>
        <fullName evidence="8">Rhodopsin domain-containing protein</fullName>
    </recommendedName>
</protein>
<comment type="subcellular location">
    <subcellularLocation>
        <location evidence="1">Membrane</location>
        <topology evidence="1">Multi-pass membrane protein</topology>
    </subcellularLocation>
</comment>
<accession>A0A366S6M1</accession>
<feature type="transmembrane region" description="Helical" evidence="7">
    <location>
        <begin position="205"/>
        <end position="224"/>
    </location>
</feature>
<dbReference type="Pfam" id="PF20684">
    <property type="entry name" value="Fung_rhodopsin"/>
    <property type="match status" value="1"/>
</dbReference>
<feature type="domain" description="Rhodopsin" evidence="8">
    <location>
        <begin position="60"/>
        <end position="259"/>
    </location>
</feature>
<evidence type="ECO:0000256" key="5">
    <source>
        <dbReference type="ARBA" id="ARBA00038359"/>
    </source>
</evidence>
<name>A0A366S6M1_9HYPO</name>
<proteinExistence type="inferred from homology"/>
<comment type="similarity">
    <text evidence="5">Belongs to the SAT4 family.</text>
</comment>
<keyword evidence="3 7" id="KW-1133">Transmembrane helix</keyword>
<evidence type="ECO:0000256" key="7">
    <source>
        <dbReference type="SAM" id="Phobius"/>
    </source>
</evidence>
<feature type="transmembrane region" description="Helical" evidence="7">
    <location>
        <begin position="44"/>
        <end position="63"/>
    </location>
</feature>
<evidence type="ECO:0000256" key="6">
    <source>
        <dbReference type="SAM" id="MobiDB-lite"/>
    </source>
</evidence>
<dbReference type="OrthoDB" id="444631at2759"/>
<feature type="transmembrane region" description="Helical" evidence="7">
    <location>
        <begin position="123"/>
        <end position="143"/>
    </location>
</feature>
<dbReference type="RefSeq" id="XP_031018886.1">
    <property type="nucleotide sequence ID" value="XM_031156934.1"/>
</dbReference>
<evidence type="ECO:0000313" key="9">
    <source>
        <dbReference type="EMBL" id="RBR24295.1"/>
    </source>
</evidence>
<evidence type="ECO:0000256" key="2">
    <source>
        <dbReference type="ARBA" id="ARBA00022692"/>
    </source>
</evidence>
<dbReference type="InterPro" id="IPR049326">
    <property type="entry name" value="Rhodopsin_dom_fungi"/>
</dbReference>
<dbReference type="PANTHER" id="PTHR33048:SF92">
    <property type="entry name" value="INTEGRAL MEMBRANE PROTEIN"/>
    <property type="match status" value="1"/>
</dbReference>
<dbReference type="InterPro" id="IPR052337">
    <property type="entry name" value="SAT4-like"/>
</dbReference>
<dbReference type="EMBL" id="QKXC01000058">
    <property type="protein sequence ID" value="RBR24295.1"/>
    <property type="molecule type" value="Genomic_DNA"/>
</dbReference>
<dbReference type="AlphaFoldDB" id="A0A366S6M1"/>
<keyword evidence="2 7" id="KW-0812">Transmembrane</keyword>
<keyword evidence="4 7" id="KW-0472">Membrane</keyword>
<organism evidence="9 10">
    <name type="scientific">Fusarium coffeatum</name>
    <dbReference type="NCBI Taxonomy" id="231269"/>
    <lineage>
        <taxon>Eukaryota</taxon>
        <taxon>Fungi</taxon>
        <taxon>Dikarya</taxon>
        <taxon>Ascomycota</taxon>
        <taxon>Pezizomycotina</taxon>
        <taxon>Sordariomycetes</taxon>
        <taxon>Hypocreomycetidae</taxon>
        <taxon>Hypocreales</taxon>
        <taxon>Nectriaceae</taxon>
        <taxon>Fusarium</taxon>
        <taxon>Fusarium incarnatum-equiseti species complex</taxon>
    </lineage>
</organism>
<evidence type="ECO:0000256" key="1">
    <source>
        <dbReference type="ARBA" id="ARBA00004141"/>
    </source>
</evidence>
<evidence type="ECO:0000259" key="8">
    <source>
        <dbReference type="Pfam" id="PF20684"/>
    </source>
</evidence>